<organism evidence="3 4">
    <name type="scientific">Solanum verrucosum</name>
    <dbReference type="NCBI Taxonomy" id="315347"/>
    <lineage>
        <taxon>Eukaryota</taxon>
        <taxon>Viridiplantae</taxon>
        <taxon>Streptophyta</taxon>
        <taxon>Embryophyta</taxon>
        <taxon>Tracheophyta</taxon>
        <taxon>Spermatophyta</taxon>
        <taxon>Magnoliopsida</taxon>
        <taxon>eudicotyledons</taxon>
        <taxon>Gunneridae</taxon>
        <taxon>Pentapetalae</taxon>
        <taxon>asterids</taxon>
        <taxon>lamiids</taxon>
        <taxon>Solanales</taxon>
        <taxon>Solanaceae</taxon>
        <taxon>Solanoideae</taxon>
        <taxon>Solaneae</taxon>
        <taxon>Solanum</taxon>
    </lineage>
</organism>
<gene>
    <name evidence="3" type="ORF">MTR67_034218</name>
</gene>
<dbReference type="PANTHER" id="PTHR24559">
    <property type="entry name" value="TRANSPOSON TY3-I GAG-POL POLYPROTEIN"/>
    <property type="match status" value="1"/>
</dbReference>
<keyword evidence="4" id="KW-1185">Reference proteome</keyword>
<dbReference type="CDD" id="cd01647">
    <property type="entry name" value="RT_LTR"/>
    <property type="match status" value="1"/>
</dbReference>
<reference evidence="3" key="1">
    <citation type="submission" date="2023-08" db="EMBL/GenBank/DDBJ databases">
        <title>A de novo genome assembly of Solanum verrucosum Schlechtendal, a Mexican diploid species geographically isolated from the other diploid A-genome species in potato relatives.</title>
        <authorList>
            <person name="Hosaka K."/>
        </authorList>
    </citation>
    <scope>NUCLEOTIDE SEQUENCE</scope>
    <source>
        <tissue evidence="3">Young leaves</tissue>
    </source>
</reference>
<dbReference type="Gene3D" id="3.10.10.10">
    <property type="entry name" value="HIV Type 1 Reverse Transcriptase, subunit A, domain 1"/>
    <property type="match status" value="1"/>
</dbReference>
<dbReference type="InterPro" id="IPR053134">
    <property type="entry name" value="RNA-dir_DNA_polymerase"/>
</dbReference>
<feature type="domain" description="Reverse transcriptase" evidence="2">
    <location>
        <begin position="1"/>
        <end position="150"/>
    </location>
</feature>
<evidence type="ECO:0000256" key="1">
    <source>
        <dbReference type="SAM" id="Phobius"/>
    </source>
</evidence>
<dbReference type="SUPFAM" id="SSF56672">
    <property type="entry name" value="DNA/RNA polymerases"/>
    <property type="match status" value="1"/>
</dbReference>
<dbReference type="Pfam" id="PF00078">
    <property type="entry name" value="RVT_1"/>
    <property type="match status" value="1"/>
</dbReference>
<feature type="transmembrane region" description="Helical" evidence="1">
    <location>
        <begin position="46"/>
        <end position="65"/>
    </location>
</feature>
<keyword evidence="1" id="KW-0812">Transmembrane</keyword>
<dbReference type="Gene3D" id="3.30.70.270">
    <property type="match status" value="1"/>
</dbReference>
<evidence type="ECO:0000259" key="2">
    <source>
        <dbReference type="PROSITE" id="PS50878"/>
    </source>
</evidence>
<dbReference type="InterPro" id="IPR000477">
    <property type="entry name" value="RT_dom"/>
</dbReference>
<dbReference type="EMBL" id="CP133619">
    <property type="protein sequence ID" value="WMV40833.1"/>
    <property type="molecule type" value="Genomic_DNA"/>
</dbReference>
<dbReference type="AlphaFoldDB" id="A0AAF0ZK44"/>
<protein>
    <recommendedName>
        <fullName evidence="2">Reverse transcriptase domain-containing protein</fullName>
    </recommendedName>
</protein>
<evidence type="ECO:0000313" key="3">
    <source>
        <dbReference type="EMBL" id="WMV40833.1"/>
    </source>
</evidence>
<evidence type="ECO:0000313" key="4">
    <source>
        <dbReference type="Proteomes" id="UP001234989"/>
    </source>
</evidence>
<dbReference type="InterPro" id="IPR043502">
    <property type="entry name" value="DNA/RNA_pol_sf"/>
</dbReference>
<dbReference type="InterPro" id="IPR043128">
    <property type="entry name" value="Rev_trsase/Diguanyl_cyclase"/>
</dbReference>
<proteinExistence type="predicted"/>
<dbReference type="Proteomes" id="UP001234989">
    <property type="component" value="Chromosome 8"/>
</dbReference>
<keyword evidence="1" id="KW-1133">Transmembrane helix</keyword>
<keyword evidence="1" id="KW-0472">Membrane</keyword>
<dbReference type="PANTHER" id="PTHR24559:SF444">
    <property type="entry name" value="REVERSE TRANSCRIPTASE DOMAIN-CONTAINING PROTEIN"/>
    <property type="match status" value="1"/>
</dbReference>
<name>A0AAF0ZK44_SOLVR</name>
<dbReference type="PROSITE" id="PS50878">
    <property type="entry name" value="RT_POL"/>
    <property type="match status" value="1"/>
</dbReference>
<sequence length="247" mass="28243">MGARVLFVIKKLQRAYLFSKIDLRSGYHQVKIRASNIPKTVFKTRYGHYVFLVMSFGLTNAPAALMELMSGMFRPYLDFFMIVFIDDILVYSKTKEDCDQNLRIANAVADALSREISSMGSLAAMSVDERPLARDVQRLANSLVWLQVSEETGSLIAFIEARSSLIEQICERQFDDEKLCLIRDNVVRGEANEVILDSDGVLRIGGRIFVPKVGELIRLILEEVHCSWYSIHTGVAKMYHDLIQYYW</sequence>
<accession>A0AAF0ZK44</accession>